<comment type="similarity">
    <text evidence="1">Belongs to the carnitine/choline acetyltransferase family.</text>
</comment>
<dbReference type="PANTHER" id="PTHR22589">
    <property type="entry name" value="CARNITINE O-ACYLTRANSFERASE"/>
    <property type="match status" value="1"/>
</dbReference>
<accession>A0ABD6ESW2</accession>
<dbReference type="Pfam" id="PF00755">
    <property type="entry name" value="Carn_acyltransf"/>
    <property type="match status" value="1"/>
</dbReference>
<dbReference type="EMBL" id="JBGFUD010009243">
    <property type="protein sequence ID" value="MFH4982411.1"/>
    <property type="molecule type" value="Genomic_DNA"/>
</dbReference>
<dbReference type="Proteomes" id="UP001608902">
    <property type="component" value="Unassembled WGS sequence"/>
</dbReference>
<gene>
    <name evidence="3" type="ORF">AB6A40_009120</name>
</gene>
<protein>
    <recommendedName>
        <fullName evidence="2">Choline/carnitine acyltransferase domain-containing protein</fullName>
    </recommendedName>
</protein>
<evidence type="ECO:0000313" key="3">
    <source>
        <dbReference type="EMBL" id="MFH4982411.1"/>
    </source>
</evidence>
<evidence type="ECO:0000259" key="2">
    <source>
        <dbReference type="Pfam" id="PF00755"/>
    </source>
</evidence>
<evidence type="ECO:0000313" key="4">
    <source>
        <dbReference type="Proteomes" id="UP001608902"/>
    </source>
</evidence>
<dbReference type="AlphaFoldDB" id="A0ABD6ESW2"/>
<dbReference type="PANTHER" id="PTHR22589:SF67">
    <property type="entry name" value="PEROXISOMAL CARNITINE O-OCTANOYLTRANSFERASE"/>
    <property type="match status" value="1"/>
</dbReference>
<dbReference type="InterPro" id="IPR023213">
    <property type="entry name" value="CAT-like_dom_sf"/>
</dbReference>
<reference evidence="3 4" key="1">
    <citation type="submission" date="2024-08" db="EMBL/GenBank/DDBJ databases">
        <title>Gnathostoma spinigerum genome.</title>
        <authorList>
            <person name="Gonzalez-Bertolin B."/>
            <person name="Monzon S."/>
            <person name="Zaballos A."/>
            <person name="Jimenez P."/>
            <person name="Dekumyoy P."/>
            <person name="Varona S."/>
            <person name="Cuesta I."/>
            <person name="Sumanam S."/>
            <person name="Adisakwattana P."/>
            <person name="Gasser R.B."/>
            <person name="Hernandez-Gonzalez A."/>
            <person name="Young N.D."/>
            <person name="Perteguer M.J."/>
        </authorList>
    </citation>
    <scope>NUCLEOTIDE SEQUENCE [LARGE SCALE GENOMIC DNA]</scope>
    <source>
        <strain evidence="3">AL3</strain>
        <tissue evidence="3">Liver</tissue>
    </source>
</reference>
<organism evidence="3 4">
    <name type="scientific">Gnathostoma spinigerum</name>
    <dbReference type="NCBI Taxonomy" id="75299"/>
    <lineage>
        <taxon>Eukaryota</taxon>
        <taxon>Metazoa</taxon>
        <taxon>Ecdysozoa</taxon>
        <taxon>Nematoda</taxon>
        <taxon>Chromadorea</taxon>
        <taxon>Rhabditida</taxon>
        <taxon>Spirurina</taxon>
        <taxon>Gnathostomatomorpha</taxon>
        <taxon>Gnathostomatoidea</taxon>
        <taxon>Gnathostomatidae</taxon>
        <taxon>Gnathostoma</taxon>
    </lineage>
</organism>
<dbReference type="Gene3D" id="3.30.559.10">
    <property type="entry name" value="Chloramphenicol acetyltransferase-like domain"/>
    <property type="match status" value="1"/>
</dbReference>
<name>A0ABD6ESW2_9BILA</name>
<feature type="domain" description="Choline/carnitine acyltransferase" evidence="2">
    <location>
        <begin position="10"/>
        <end position="93"/>
    </location>
</feature>
<keyword evidence="4" id="KW-1185">Reference proteome</keyword>
<dbReference type="SUPFAM" id="SSF52777">
    <property type="entry name" value="CoA-dependent acyltransferases"/>
    <property type="match status" value="1"/>
</dbReference>
<dbReference type="InterPro" id="IPR039551">
    <property type="entry name" value="Cho/carn_acyl_trans"/>
</dbReference>
<comment type="caution">
    <text evidence="3">The sequence shown here is derived from an EMBL/GenBank/DDBJ whole genome shotgun (WGS) entry which is preliminary data.</text>
</comment>
<dbReference type="InterPro" id="IPR000542">
    <property type="entry name" value="Carn_acyl_trans"/>
</dbReference>
<proteinExistence type="inferred from homology"/>
<evidence type="ECO:0000256" key="1">
    <source>
        <dbReference type="ARBA" id="ARBA00005232"/>
    </source>
</evidence>
<sequence>MLNTAIKRSRGDSWQEEEVTITPPKKLEFDIDDEIRETIDHCAQAFQKLKSSVAVKTIYFREYGNAYLKTKHIYGDTVVQMALQLAFYRTHHR</sequence>